<dbReference type="PROSITE" id="PS50076">
    <property type="entry name" value="DNAJ_2"/>
    <property type="match status" value="1"/>
</dbReference>
<keyword evidence="1" id="KW-0143">Chaperone</keyword>
<dbReference type="Pfam" id="PF00226">
    <property type="entry name" value="DnaJ"/>
    <property type="match status" value="1"/>
</dbReference>
<keyword evidence="2" id="KW-0472">Membrane</keyword>
<feature type="transmembrane region" description="Helical" evidence="2">
    <location>
        <begin position="201"/>
        <end position="220"/>
    </location>
</feature>
<keyword evidence="2" id="KW-1133">Transmembrane helix</keyword>
<dbReference type="PRINTS" id="PR00625">
    <property type="entry name" value="JDOMAIN"/>
</dbReference>
<dbReference type="PANTHER" id="PTHR44145:SF3">
    <property type="entry name" value="DNAJ HOMOLOG SUBFAMILY A MEMBER 3, MITOCHONDRIAL"/>
    <property type="match status" value="1"/>
</dbReference>
<dbReference type="SUPFAM" id="SSF46565">
    <property type="entry name" value="Chaperone J-domain"/>
    <property type="match status" value="1"/>
</dbReference>
<dbReference type="OrthoDB" id="9779622at2"/>
<dbReference type="RefSeq" id="WP_143373330.1">
    <property type="nucleotide sequence ID" value="NZ_VJVZ01000006.1"/>
</dbReference>
<keyword evidence="5" id="KW-1185">Reference proteome</keyword>
<evidence type="ECO:0000259" key="3">
    <source>
        <dbReference type="PROSITE" id="PS50076"/>
    </source>
</evidence>
<keyword evidence="2" id="KW-0812">Transmembrane</keyword>
<dbReference type="SMART" id="SM00271">
    <property type="entry name" value="DnaJ"/>
    <property type="match status" value="1"/>
</dbReference>
<dbReference type="EMBL" id="VJVZ01000006">
    <property type="protein sequence ID" value="TRW24250.1"/>
    <property type="molecule type" value="Genomic_DNA"/>
</dbReference>
<feature type="domain" description="J" evidence="3">
    <location>
        <begin position="3"/>
        <end position="68"/>
    </location>
</feature>
<dbReference type="PANTHER" id="PTHR44145">
    <property type="entry name" value="DNAJ HOMOLOG SUBFAMILY A MEMBER 3, MITOCHONDRIAL"/>
    <property type="match status" value="1"/>
</dbReference>
<accession>A0A552V1B4</accession>
<dbReference type="InterPro" id="IPR036869">
    <property type="entry name" value="J_dom_sf"/>
</dbReference>
<dbReference type="Proteomes" id="UP000320643">
    <property type="component" value="Unassembled WGS sequence"/>
</dbReference>
<dbReference type="AlphaFoldDB" id="A0A552V1B4"/>
<name>A0A552V1B4_9FLAO</name>
<evidence type="ECO:0000256" key="1">
    <source>
        <dbReference type="ARBA" id="ARBA00023186"/>
    </source>
</evidence>
<dbReference type="InterPro" id="IPR001623">
    <property type="entry name" value="DnaJ_domain"/>
</dbReference>
<evidence type="ECO:0000313" key="5">
    <source>
        <dbReference type="Proteomes" id="UP000320643"/>
    </source>
</evidence>
<organism evidence="4 5">
    <name type="scientific">Flavobacterium zepuense</name>
    <dbReference type="NCBI Taxonomy" id="2593302"/>
    <lineage>
        <taxon>Bacteria</taxon>
        <taxon>Pseudomonadati</taxon>
        <taxon>Bacteroidota</taxon>
        <taxon>Flavobacteriia</taxon>
        <taxon>Flavobacteriales</taxon>
        <taxon>Flavobacteriaceae</taxon>
        <taxon>Flavobacterium</taxon>
    </lineage>
</organism>
<protein>
    <recommendedName>
        <fullName evidence="3">J domain-containing protein</fullName>
    </recommendedName>
</protein>
<gene>
    <name evidence="4" type="ORF">FMM05_10470</name>
</gene>
<evidence type="ECO:0000313" key="4">
    <source>
        <dbReference type="EMBL" id="TRW24250.1"/>
    </source>
</evidence>
<dbReference type="InterPro" id="IPR051938">
    <property type="entry name" value="Apopto_cytoskel_mod"/>
</dbReference>
<comment type="caution">
    <text evidence="4">The sequence shown here is derived from an EMBL/GenBank/DDBJ whole genome shotgun (WGS) entry which is preliminary data.</text>
</comment>
<evidence type="ECO:0000256" key="2">
    <source>
        <dbReference type="SAM" id="Phobius"/>
    </source>
</evidence>
<sequence length="221" mass="24848">MKDYYKILGVAPKASQAEIKTAYRLLAVKHHPDKNNGDKASEERFKEISESYIILGDIAKRNAYDYTKGYQKNYYGQDPNSDKATPATYLILFKSIKTKVFNAGGRINQEALFKVIDDILTDENINFLIRAQHVNTNSMILDEIVTSCIFLNDSLKTHMHARLLKLADGDPQFINKISILKNPSTVKPKTQSVESVEEQSISPSLLVFIVVIVIIIAVLAI</sequence>
<reference evidence="4 5" key="1">
    <citation type="submission" date="2019-07" db="EMBL/GenBank/DDBJ databases">
        <title>Flavobacterium sp. nov., isolated from glacier ice.</title>
        <authorList>
            <person name="Liu Q."/>
            <person name="Xin Y.-H."/>
        </authorList>
    </citation>
    <scope>NUCLEOTIDE SEQUENCE [LARGE SCALE GENOMIC DNA]</scope>
    <source>
        <strain evidence="4 5">ZT4R6</strain>
    </source>
</reference>
<proteinExistence type="predicted"/>
<dbReference type="CDD" id="cd06257">
    <property type="entry name" value="DnaJ"/>
    <property type="match status" value="1"/>
</dbReference>
<dbReference type="Gene3D" id="1.10.287.110">
    <property type="entry name" value="DnaJ domain"/>
    <property type="match status" value="1"/>
</dbReference>